<dbReference type="Pfam" id="PF00809">
    <property type="entry name" value="Pterin_bind"/>
    <property type="match status" value="1"/>
</dbReference>
<dbReference type="GO" id="GO:0004156">
    <property type="term" value="F:dihydropteroate synthase activity"/>
    <property type="evidence" value="ECO:0007669"/>
    <property type="project" value="UniProtKB-EC"/>
</dbReference>
<sequence>MAILNVTSDSFSDGGRWLRAEAAVAHGLELAAAGADIIDVGGESTRPGAERIAVAEEQARVLPVIRNLAEQGLAVSVDTMNASTARLAVEAGALIVNDVSGGLADEAMTEAVISLDVPLIVSHWRGHSAIMNSKAVYGDVVAEVAAELEYRVAELIVRGVSPARLLVDPGLGFAKLSEHNWKVLGHLDRLTAFGLPVVVGASRKGFIGELVEEGAPMQARDFPSAVVAALAAQQGAWAVRVHDVETTKAALGVAEAWKRGAA</sequence>
<dbReference type="InterPro" id="IPR011005">
    <property type="entry name" value="Dihydropteroate_synth-like_sf"/>
</dbReference>
<evidence type="ECO:0000256" key="9">
    <source>
        <dbReference type="ARBA" id="ARBA00022909"/>
    </source>
</evidence>
<comment type="similarity">
    <text evidence="4">Belongs to the DHPS family.</text>
</comment>
<dbReference type="GO" id="GO:0005829">
    <property type="term" value="C:cytosol"/>
    <property type="evidence" value="ECO:0007669"/>
    <property type="project" value="TreeGrafter"/>
</dbReference>
<keyword evidence="9" id="KW-0289">Folate biosynthesis</keyword>
<proteinExistence type="inferred from homology"/>
<dbReference type="AlphaFoldDB" id="A0A3E0W8S4"/>
<comment type="catalytic activity">
    <reaction evidence="1">
        <text>(7,8-dihydropterin-6-yl)methyl diphosphate + 4-aminobenzoate = 7,8-dihydropteroate + diphosphate</text>
        <dbReference type="Rhea" id="RHEA:19949"/>
        <dbReference type="ChEBI" id="CHEBI:17836"/>
        <dbReference type="ChEBI" id="CHEBI:17839"/>
        <dbReference type="ChEBI" id="CHEBI:33019"/>
        <dbReference type="ChEBI" id="CHEBI:72950"/>
        <dbReference type="EC" id="2.5.1.15"/>
    </reaction>
</comment>
<gene>
    <name evidence="11" type="ORF">B7R25_14515</name>
</gene>
<evidence type="ECO:0000313" key="12">
    <source>
        <dbReference type="Proteomes" id="UP000257080"/>
    </source>
</evidence>
<comment type="cofactor">
    <cofactor evidence="2">
        <name>Mg(2+)</name>
        <dbReference type="ChEBI" id="CHEBI:18420"/>
    </cofactor>
</comment>
<dbReference type="EMBL" id="NBXE01000034">
    <property type="protein sequence ID" value="RFA25290.1"/>
    <property type="molecule type" value="Genomic_DNA"/>
</dbReference>
<accession>A0A3E0W8S4</accession>
<keyword evidence="6" id="KW-0808">Transferase</keyword>
<dbReference type="CDD" id="cd00739">
    <property type="entry name" value="DHPS"/>
    <property type="match status" value="1"/>
</dbReference>
<dbReference type="PROSITE" id="PS00793">
    <property type="entry name" value="DHPS_2"/>
    <property type="match status" value="1"/>
</dbReference>
<dbReference type="PROSITE" id="PS50972">
    <property type="entry name" value="PTERIN_BINDING"/>
    <property type="match status" value="1"/>
</dbReference>
<dbReference type="PANTHER" id="PTHR20941">
    <property type="entry name" value="FOLATE SYNTHESIS PROTEINS"/>
    <property type="match status" value="1"/>
</dbReference>
<evidence type="ECO:0000256" key="4">
    <source>
        <dbReference type="ARBA" id="ARBA00009503"/>
    </source>
</evidence>
<evidence type="ECO:0000256" key="3">
    <source>
        <dbReference type="ARBA" id="ARBA00004763"/>
    </source>
</evidence>
<dbReference type="SUPFAM" id="SSF51717">
    <property type="entry name" value="Dihydropteroate synthetase-like"/>
    <property type="match status" value="1"/>
</dbReference>
<comment type="pathway">
    <text evidence="3">Cofactor biosynthesis; tetrahydrofolate biosynthesis; 7,8-dihydrofolate from 2-amino-4-hydroxy-6-hydroxymethyl-7,8-dihydropteridine diphosphate and 4-aminobenzoate: step 1/2.</text>
</comment>
<evidence type="ECO:0000256" key="6">
    <source>
        <dbReference type="ARBA" id="ARBA00022679"/>
    </source>
</evidence>
<dbReference type="EC" id="2.5.1.15" evidence="5"/>
<dbReference type="GO" id="GO:0046872">
    <property type="term" value="F:metal ion binding"/>
    <property type="evidence" value="ECO:0007669"/>
    <property type="project" value="UniProtKB-KW"/>
</dbReference>
<dbReference type="NCBIfam" id="TIGR01496">
    <property type="entry name" value="DHPS"/>
    <property type="match status" value="1"/>
</dbReference>
<dbReference type="GO" id="GO:0046654">
    <property type="term" value="P:tetrahydrofolate biosynthetic process"/>
    <property type="evidence" value="ECO:0007669"/>
    <property type="project" value="TreeGrafter"/>
</dbReference>
<feature type="domain" description="Pterin-binding" evidence="10">
    <location>
        <begin position="1"/>
        <end position="252"/>
    </location>
</feature>
<evidence type="ECO:0000256" key="5">
    <source>
        <dbReference type="ARBA" id="ARBA00012458"/>
    </source>
</evidence>
<evidence type="ECO:0000313" key="11">
    <source>
        <dbReference type="EMBL" id="RFA25290.1"/>
    </source>
</evidence>
<dbReference type="InterPro" id="IPR000489">
    <property type="entry name" value="Pterin-binding_dom"/>
</dbReference>
<dbReference type="Gene3D" id="3.20.20.20">
    <property type="entry name" value="Dihydropteroate synthase-like"/>
    <property type="match status" value="1"/>
</dbReference>
<dbReference type="GO" id="GO:0046656">
    <property type="term" value="P:folic acid biosynthetic process"/>
    <property type="evidence" value="ECO:0007669"/>
    <property type="project" value="UniProtKB-KW"/>
</dbReference>
<evidence type="ECO:0000256" key="2">
    <source>
        <dbReference type="ARBA" id="ARBA00001946"/>
    </source>
</evidence>
<comment type="caution">
    <text evidence="11">The sequence shown here is derived from an EMBL/GenBank/DDBJ whole genome shotgun (WGS) entry which is preliminary data.</text>
</comment>
<dbReference type="InterPro" id="IPR006390">
    <property type="entry name" value="DHP_synth_dom"/>
</dbReference>
<evidence type="ECO:0000256" key="7">
    <source>
        <dbReference type="ARBA" id="ARBA00022723"/>
    </source>
</evidence>
<keyword evidence="7" id="KW-0479">Metal-binding</keyword>
<dbReference type="OrthoDB" id="9811744at2"/>
<name>A0A3E0W8S4_9MICO</name>
<protein>
    <recommendedName>
        <fullName evidence="5">dihydropteroate synthase</fullName>
        <ecNumber evidence="5">2.5.1.15</ecNumber>
    </recommendedName>
</protein>
<reference evidence="11 12" key="1">
    <citation type="submission" date="2017-04" db="EMBL/GenBank/DDBJ databases">
        <title>Comparative genome analysis of Subtercola boreus.</title>
        <authorList>
            <person name="Cho Y.-J."/>
            <person name="Cho A."/>
            <person name="Kim O.-S."/>
            <person name="Lee J.-I."/>
        </authorList>
    </citation>
    <scope>NUCLEOTIDE SEQUENCE [LARGE SCALE GENOMIC DNA]</scope>
    <source>
        <strain evidence="11 12">P28004</strain>
    </source>
</reference>
<dbReference type="PANTHER" id="PTHR20941:SF1">
    <property type="entry name" value="FOLIC ACID SYNTHESIS PROTEIN FOL1"/>
    <property type="match status" value="1"/>
</dbReference>
<evidence type="ECO:0000256" key="1">
    <source>
        <dbReference type="ARBA" id="ARBA00000012"/>
    </source>
</evidence>
<keyword evidence="8" id="KW-0460">Magnesium</keyword>
<dbReference type="Proteomes" id="UP000257080">
    <property type="component" value="Unassembled WGS sequence"/>
</dbReference>
<evidence type="ECO:0000256" key="8">
    <source>
        <dbReference type="ARBA" id="ARBA00022842"/>
    </source>
</evidence>
<dbReference type="InterPro" id="IPR045031">
    <property type="entry name" value="DHP_synth-like"/>
</dbReference>
<organism evidence="11 12">
    <name type="scientific">Subtercola boreus</name>
    <dbReference type="NCBI Taxonomy" id="120213"/>
    <lineage>
        <taxon>Bacteria</taxon>
        <taxon>Bacillati</taxon>
        <taxon>Actinomycetota</taxon>
        <taxon>Actinomycetes</taxon>
        <taxon>Micrococcales</taxon>
        <taxon>Microbacteriaceae</taxon>
        <taxon>Subtercola</taxon>
    </lineage>
</organism>
<evidence type="ECO:0000259" key="10">
    <source>
        <dbReference type="PROSITE" id="PS50972"/>
    </source>
</evidence>